<reference evidence="1" key="1">
    <citation type="journal article" date="2020" name="mSystems">
        <title>Genome- and Community-Level Interaction Insights into Carbon Utilization and Element Cycling Functions of Hydrothermarchaeota in Hydrothermal Sediment.</title>
        <authorList>
            <person name="Zhou Z."/>
            <person name="Liu Y."/>
            <person name="Xu W."/>
            <person name="Pan J."/>
            <person name="Luo Z.H."/>
            <person name="Li M."/>
        </authorList>
    </citation>
    <scope>NUCLEOTIDE SEQUENCE [LARGE SCALE GENOMIC DNA]</scope>
    <source>
        <strain evidence="1">SpSt-258</strain>
    </source>
</reference>
<dbReference type="EMBL" id="DSKY01000022">
    <property type="protein sequence ID" value="HDY60108.1"/>
    <property type="molecule type" value="Genomic_DNA"/>
</dbReference>
<gene>
    <name evidence="1" type="ORF">ENP86_11285</name>
</gene>
<proteinExistence type="predicted"/>
<protein>
    <submittedName>
        <fullName evidence="1">Uncharacterized protein</fullName>
    </submittedName>
</protein>
<dbReference type="AlphaFoldDB" id="A0A7V1EJ08"/>
<evidence type="ECO:0000313" key="1">
    <source>
        <dbReference type="EMBL" id="HDY60108.1"/>
    </source>
</evidence>
<comment type="caution">
    <text evidence="1">The sequence shown here is derived from an EMBL/GenBank/DDBJ whole genome shotgun (WGS) entry which is preliminary data.</text>
</comment>
<sequence>MLTIPIISIDEGESFLLDINRKGSIKLTRCTYQERYRGIIILIRLDIDGQPHTNPEVDVVPLQHLSSYNGQTIQCPHLHLYVEGYMDKWAIPAPANEFPDTTDLYKTLEDFFRYCNIIEPPIIQRGLFT</sequence>
<organism evidence="1">
    <name type="scientific">candidate division WOR-3 bacterium</name>
    <dbReference type="NCBI Taxonomy" id="2052148"/>
    <lineage>
        <taxon>Bacteria</taxon>
        <taxon>Bacteria division WOR-3</taxon>
    </lineage>
</organism>
<name>A0A7V1EJ08_UNCW3</name>
<dbReference type="Pfam" id="PF22398">
    <property type="entry name" value="DUF6978"/>
    <property type="match status" value="1"/>
</dbReference>
<dbReference type="InterPro" id="IPR053916">
    <property type="entry name" value="DUF6978"/>
</dbReference>
<accession>A0A7V1EJ08</accession>